<organism evidence="1 2">
    <name type="scientific">Rhodocollybia butyracea</name>
    <dbReference type="NCBI Taxonomy" id="206335"/>
    <lineage>
        <taxon>Eukaryota</taxon>
        <taxon>Fungi</taxon>
        <taxon>Dikarya</taxon>
        <taxon>Basidiomycota</taxon>
        <taxon>Agaricomycotina</taxon>
        <taxon>Agaricomycetes</taxon>
        <taxon>Agaricomycetidae</taxon>
        <taxon>Agaricales</taxon>
        <taxon>Marasmiineae</taxon>
        <taxon>Omphalotaceae</taxon>
        <taxon>Rhodocollybia</taxon>
    </lineage>
</organism>
<dbReference type="Proteomes" id="UP000772434">
    <property type="component" value="Unassembled WGS sequence"/>
</dbReference>
<reference evidence="1" key="1">
    <citation type="submission" date="2020-11" db="EMBL/GenBank/DDBJ databases">
        <authorList>
            <consortium name="DOE Joint Genome Institute"/>
            <person name="Ahrendt S."/>
            <person name="Riley R."/>
            <person name="Andreopoulos W."/>
            <person name="Labutti K."/>
            <person name="Pangilinan J."/>
            <person name="Ruiz-Duenas F.J."/>
            <person name="Barrasa J.M."/>
            <person name="Sanchez-Garcia M."/>
            <person name="Camarero S."/>
            <person name="Miyauchi S."/>
            <person name="Serrano A."/>
            <person name="Linde D."/>
            <person name="Babiker R."/>
            <person name="Drula E."/>
            <person name="Ayuso-Fernandez I."/>
            <person name="Pacheco R."/>
            <person name="Padilla G."/>
            <person name="Ferreira P."/>
            <person name="Barriuso J."/>
            <person name="Kellner H."/>
            <person name="Castanera R."/>
            <person name="Alfaro M."/>
            <person name="Ramirez L."/>
            <person name="Pisabarro A.G."/>
            <person name="Kuo A."/>
            <person name="Tritt A."/>
            <person name="Lipzen A."/>
            <person name="He G."/>
            <person name="Yan M."/>
            <person name="Ng V."/>
            <person name="Cullen D."/>
            <person name="Martin F."/>
            <person name="Rosso M.-N."/>
            <person name="Henrissat B."/>
            <person name="Hibbett D."/>
            <person name="Martinez A.T."/>
            <person name="Grigoriev I.V."/>
        </authorList>
    </citation>
    <scope>NUCLEOTIDE SEQUENCE</scope>
    <source>
        <strain evidence="1">AH 40177</strain>
    </source>
</reference>
<comment type="caution">
    <text evidence="1">The sequence shown here is derived from an EMBL/GenBank/DDBJ whole genome shotgun (WGS) entry which is preliminary data.</text>
</comment>
<dbReference type="AlphaFoldDB" id="A0A9P5TZZ7"/>
<name>A0A9P5TZZ7_9AGAR</name>
<accession>A0A9P5TZZ7</accession>
<gene>
    <name evidence="1" type="ORF">BDP27DRAFT_1370150</name>
</gene>
<evidence type="ECO:0000313" key="1">
    <source>
        <dbReference type="EMBL" id="KAF9060887.1"/>
    </source>
</evidence>
<protein>
    <submittedName>
        <fullName evidence="1">Uncharacterized protein</fullName>
    </submittedName>
</protein>
<dbReference type="EMBL" id="JADNRY010000223">
    <property type="protein sequence ID" value="KAF9060887.1"/>
    <property type="molecule type" value="Genomic_DNA"/>
</dbReference>
<proteinExistence type="predicted"/>
<evidence type="ECO:0000313" key="2">
    <source>
        <dbReference type="Proteomes" id="UP000772434"/>
    </source>
</evidence>
<keyword evidence="2" id="KW-1185">Reference proteome</keyword>
<sequence>MFTRGLHSHSNQLERIWFQLQNWADPIRSAPAARFQWCFPNKVQTKILQIYQELKIGTSEFMSNQLLNANRENYVRSPLDDYRSFFYVTQWACAFHKLSPEDSPKSPHYFNNYALILLETV</sequence>